<dbReference type="OrthoDB" id="47172at2759"/>
<keyword evidence="5" id="KW-0408">Iron</keyword>
<dbReference type="InterPro" id="IPR041667">
    <property type="entry name" value="Cupin_8"/>
</dbReference>
<keyword evidence="8" id="KW-0812">Transmembrane</keyword>
<evidence type="ECO:0000256" key="3">
    <source>
        <dbReference type="ARBA" id="ARBA00022723"/>
    </source>
</evidence>
<protein>
    <recommendedName>
        <fullName evidence="9">JmjC domain-containing protein</fullName>
    </recommendedName>
</protein>
<feature type="region of interest" description="Disordered" evidence="7">
    <location>
        <begin position="1"/>
        <end position="24"/>
    </location>
</feature>
<feature type="domain" description="JmjC" evidence="9">
    <location>
        <begin position="177"/>
        <end position="338"/>
    </location>
</feature>
<dbReference type="Gene3D" id="2.60.120.650">
    <property type="entry name" value="Cupin"/>
    <property type="match status" value="1"/>
</dbReference>
<dbReference type="GO" id="GO:0005634">
    <property type="term" value="C:nucleus"/>
    <property type="evidence" value="ECO:0007669"/>
    <property type="project" value="UniProtKB-SubCell"/>
</dbReference>
<name>A0A1X7VU92_AMPQE</name>
<keyword evidence="3" id="KW-0479">Metal-binding</keyword>
<comment type="subcellular location">
    <subcellularLocation>
        <location evidence="2">Nucleus</location>
    </subcellularLocation>
</comment>
<keyword evidence="8" id="KW-1133">Transmembrane helix</keyword>
<sequence length="482" mass="55264">MAQKPKRVAGSGNKERSSPPSVTPQKSLLACITVLIAAITIGWLIRNDSLSLRRNGGGGPSSYAASVAPRLVFPRDMSYRAIAESRRPLILTKTLIDKWKARRTFTTTFLAKRLEQVSVYHQPKQRHFITFHDQKPLEPLLLDESWDDFNVKINISISQLLQWDDTNNNILTTKEGPWHYYSQDVNQIRSVFPDIIHYMQPINDLILSEDNVQVNLWIGRAGIITHTHYDATYNFFVQLQGRKRFTLFPPNQTLYLYPCLHPHYGHSQVDILAPNLDQFPLFEGSEAVVAEVGPGDMLVVPPYWFHHVETLEESVSINVWSDAPEYALMNKIYAQPIPFEEEWSWSELVIATNIYTTMIIKSVGISDTKQFVSNLVRQRYLPLVKRSNIAFNTNHYEELNEIFRRTDWSSKGQQYKPLFQKESHRISLLLGELPSKSTIKICVGNYLEHLIHRTVGLEHVCPFLAVASGLSPSDFTPLTLEF</sequence>
<dbReference type="InParanoid" id="A0A1X7VU92"/>
<evidence type="ECO:0000256" key="8">
    <source>
        <dbReference type="SAM" id="Phobius"/>
    </source>
</evidence>
<dbReference type="AlphaFoldDB" id="A0A1X7VU92"/>
<evidence type="ECO:0000256" key="2">
    <source>
        <dbReference type="ARBA" id="ARBA00004123"/>
    </source>
</evidence>
<evidence type="ECO:0000259" key="9">
    <source>
        <dbReference type="PROSITE" id="PS51184"/>
    </source>
</evidence>
<feature type="transmembrane region" description="Helical" evidence="8">
    <location>
        <begin position="27"/>
        <end position="45"/>
    </location>
</feature>
<proteinExistence type="predicted"/>
<comment type="cofactor">
    <cofactor evidence="1">
        <name>Fe(2+)</name>
        <dbReference type="ChEBI" id="CHEBI:29033"/>
    </cofactor>
</comment>
<keyword evidence="8" id="KW-0472">Membrane</keyword>
<dbReference type="PROSITE" id="PS51184">
    <property type="entry name" value="JMJC"/>
    <property type="match status" value="1"/>
</dbReference>
<dbReference type="Proteomes" id="UP000007879">
    <property type="component" value="Unassembled WGS sequence"/>
</dbReference>
<evidence type="ECO:0000313" key="11">
    <source>
        <dbReference type="Proteomes" id="UP000007879"/>
    </source>
</evidence>
<reference evidence="11" key="1">
    <citation type="journal article" date="2010" name="Nature">
        <title>The Amphimedon queenslandica genome and the evolution of animal complexity.</title>
        <authorList>
            <person name="Srivastava M."/>
            <person name="Simakov O."/>
            <person name="Chapman J."/>
            <person name="Fahey B."/>
            <person name="Gauthier M.E."/>
            <person name="Mitros T."/>
            <person name="Richards G.S."/>
            <person name="Conaco C."/>
            <person name="Dacre M."/>
            <person name="Hellsten U."/>
            <person name="Larroux C."/>
            <person name="Putnam N.H."/>
            <person name="Stanke M."/>
            <person name="Adamska M."/>
            <person name="Darling A."/>
            <person name="Degnan S.M."/>
            <person name="Oakley T.H."/>
            <person name="Plachetzki D.C."/>
            <person name="Zhai Y."/>
            <person name="Adamski M."/>
            <person name="Calcino A."/>
            <person name="Cummins S.F."/>
            <person name="Goodstein D.M."/>
            <person name="Harris C."/>
            <person name="Jackson D.J."/>
            <person name="Leys S.P."/>
            <person name="Shu S."/>
            <person name="Woodcroft B.J."/>
            <person name="Vervoort M."/>
            <person name="Kosik K.S."/>
            <person name="Manning G."/>
            <person name="Degnan B.M."/>
            <person name="Rokhsar D.S."/>
        </authorList>
    </citation>
    <scope>NUCLEOTIDE SEQUENCE [LARGE SCALE GENOMIC DNA]</scope>
</reference>
<keyword evidence="11" id="KW-1185">Reference proteome</keyword>
<keyword evidence="4" id="KW-0560">Oxidoreductase</keyword>
<dbReference type="SUPFAM" id="SSF51197">
    <property type="entry name" value="Clavaminate synthase-like"/>
    <property type="match status" value="1"/>
</dbReference>
<dbReference type="PANTHER" id="PTHR12461:SF106">
    <property type="entry name" value="BIFUNCTIONAL PEPTIDASE AND ARGINYL-HYDROXYLASE JMJD5"/>
    <property type="match status" value="1"/>
</dbReference>
<evidence type="ECO:0000313" key="10">
    <source>
        <dbReference type="EnsemblMetazoa" id="Aqu2.1.43425_001"/>
    </source>
</evidence>
<evidence type="ECO:0000256" key="6">
    <source>
        <dbReference type="ARBA" id="ARBA00023242"/>
    </source>
</evidence>
<keyword evidence="6" id="KW-0539">Nucleus</keyword>
<evidence type="ECO:0000256" key="4">
    <source>
        <dbReference type="ARBA" id="ARBA00023002"/>
    </source>
</evidence>
<evidence type="ECO:0000256" key="1">
    <source>
        <dbReference type="ARBA" id="ARBA00001954"/>
    </source>
</evidence>
<dbReference type="EnsemblMetazoa" id="XM_019997620.1">
    <property type="protein sequence ID" value="XP_019853179.1"/>
    <property type="gene ID" value="LOC100637491"/>
</dbReference>
<organism evidence="10">
    <name type="scientific">Amphimedon queenslandica</name>
    <name type="common">Sponge</name>
    <dbReference type="NCBI Taxonomy" id="400682"/>
    <lineage>
        <taxon>Eukaryota</taxon>
        <taxon>Metazoa</taxon>
        <taxon>Porifera</taxon>
        <taxon>Demospongiae</taxon>
        <taxon>Heteroscleromorpha</taxon>
        <taxon>Haplosclerida</taxon>
        <taxon>Niphatidae</taxon>
        <taxon>Amphimedon</taxon>
    </lineage>
</organism>
<reference evidence="10" key="2">
    <citation type="submission" date="2017-05" db="UniProtKB">
        <authorList>
            <consortium name="EnsemblMetazoa"/>
        </authorList>
    </citation>
    <scope>IDENTIFICATION</scope>
</reference>
<dbReference type="InterPro" id="IPR003347">
    <property type="entry name" value="JmjC_dom"/>
</dbReference>
<dbReference type="SMART" id="SM00558">
    <property type="entry name" value="JmjC"/>
    <property type="match status" value="1"/>
</dbReference>
<dbReference type="PANTHER" id="PTHR12461">
    <property type="entry name" value="HYPOXIA-INDUCIBLE FACTOR 1 ALPHA INHIBITOR-RELATED"/>
    <property type="match status" value="1"/>
</dbReference>
<evidence type="ECO:0000256" key="7">
    <source>
        <dbReference type="SAM" id="MobiDB-lite"/>
    </source>
</evidence>
<accession>A0A1X7VU92</accession>
<dbReference type="GO" id="GO:0046872">
    <property type="term" value="F:metal ion binding"/>
    <property type="evidence" value="ECO:0007669"/>
    <property type="project" value="UniProtKB-KW"/>
</dbReference>
<dbReference type="KEGG" id="aqu:100637491"/>
<dbReference type="eggNOG" id="KOG2132">
    <property type="taxonomic scope" value="Eukaryota"/>
</dbReference>
<dbReference type="Pfam" id="PF13621">
    <property type="entry name" value="Cupin_8"/>
    <property type="match status" value="1"/>
</dbReference>
<dbReference type="EnsemblMetazoa" id="Aqu2.1.43425_001">
    <property type="protein sequence ID" value="Aqu2.1.43425_001"/>
    <property type="gene ID" value="Aqu2.1.43425"/>
</dbReference>
<gene>
    <name evidence="10" type="primary">100637491</name>
</gene>
<evidence type="ECO:0000256" key="5">
    <source>
        <dbReference type="ARBA" id="ARBA00023004"/>
    </source>
</evidence>
<dbReference type="GO" id="GO:0016491">
    <property type="term" value="F:oxidoreductase activity"/>
    <property type="evidence" value="ECO:0007669"/>
    <property type="project" value="UniProtKB-KW"/>
</dbReference>